<dbReference type="Pfam" id="PF04130">
    <property type="entry name" value="GCP_C_terminal"/>
    <property type="match status" value="1"/>
</dbReference>
<dbReference type="GO" id="GO:0005874">
    <property type="term" value="C:microtubule"/>
    <property type="evidence" value="ECO:0007669"/>
    <property type="project" value="UniProtKB-KW"/>
</dbReference>
<organism evidence="7 8">
    <name type="scientific">Cylicocyclus nassatus</name>
    <name type="common">Nematode worm</name>
    <dbReference type="NCBI Taxonomy" id="53992"/>
    <lineage>
        <taxon>Eukaryota</taxon>
        <taxon>Metazoa</taxon>
        <taxon>Ecdysozoa</taxon>
        <taxon>Nematoda</taxon>
        <taxon>Chromadorea</taxon>
        <taxon>Rhabditida</taxon>
        <taxon>Rhabditina</taxon>
        <taxon>Rhabditomorpha</taxon>
        <taxon>Strongyloidea</taxon>
        <taxon>Strongylidae</taxon>
        <taxon>Cylicocyclus</taxon>
    </lineage>
</organism>
<evidence type="ECO:0000256" key="4">
    <source>
        <dbReference type="ARBA" id="ARBA00022701"/>
    </source>
</evidence>
<feature type="domain" description="Gamma tubulin complex component C-terminal" evidence="6">
    <location>
        <begin position="585"/>
        <end position="739"/>
    </location>
</feature>
<dbReference type="Proteomes" id="UP001176961">
    <property type="component" value="Unassembled WGS sequence"/>
</dbReference>
<reference evidence="7" key="1">
    <citation type="submission" date="2023-07" db="EMBL/GenBank/DDBJ databases">
        <authorList>
            <consortium name="CYATHOMIX"/>
        </authorList>
    </citation>
    <scope>NUCLEOTIDE SEQUENCE</scope>
    <source>
        <strain evidence="7">N/A</strain>
    </source>
</reference>
<evidence type="ECO:0000256" key="2">
    <source>
        <dbReference type="ARBA" id="ARBA00010337"/>
    </source>
</evidence>
<proteinExistence type="inferred from homology"/>
<gene>
    <name evidence="7" type="ORF">CYNAS_LOCUS15307</name>
</gene>
<accession>A0AA36H3E7</accession>
<evidence type="ECO:0000256" key="1">
    <source>
        <dbReference type="ARBA" id="ARBA00004245"/>
    </source>
</evidence>
<protein>
    <recommendedName>
        <fullName evidence="6">Gamma tubulin complex component C-terminal domain-containing protein</fullName>
    </recommendedName>
</protein>
<dbReference type="InterPro" id="IPR040457">
    <property type="entry name" value="GCP_C"/>
</dbReference>
<evidence type="ECO:0000256" key="3">
    <source>
        <dbReference type="ARBA" id="ARBA00022490"/>
    </source>
</evidence>
<comment type="similarity">
    <text evidence="2">Belongs to the TUBGCP family.</text>
</comment>
<name>A0AA36H3E7_CYLNA</name>
<sequence length="807" mass="91936">MLDELAFLVNGYDGIANRRSKFKWLCRMFEVCRERPVRLDGQKASAELLHTHLLIRLCNLRLECFKEEVNEVLGALRDYDEELYYFVVVATYRLSDEDLRSSLEKFSEKKWQYIHDLPSSTTSGIFPVPQLPWDISPALSADLAVPDVTREDPIEPHDIRPIDARGMLTEQYSALLSSDVLRIAEERPGPSCECLCFDEEAGMTALIEMFDGVSSDLFQENNGEFTAAENLKLDGWSVARTQAVMNTEVEAANRIHHHYRSINDLCANHVSKNFSELISAALENMKTLFRKRLLKCSVREDPMCVRIEKLHNIVEDQIEVLTVCNETLSSAKVQVTSLVFTLRCLRNSTSAYHEHLRECYEILLKKLINFATVSISSFVNTGRCDFSDNVFVECVAAKLSPDRTVYGEMWESNFGIDLPSSPDLNPRLCRMVVKQGVLVRLLNIDIATAHGSTDLCTLYNVTSTDDEDCVNMEMVRILDEIEQRFLGEILPTTLEDIVEWVVSNSPMYKRCCLVASAILCDVRSMCDVIRYLVLSAGAANLETEHSKSLHMQRLRAELEARHFDRRHISAIDIVTESGTKLILITPPEPLSIIITAGHGRRYVRIYTFLTDLTRAAFALNDVELREPSISPESSRQLFYCCSAMLRVITGARDHVIAELDSVWRHFLNELDSVTTIDQAINSHRRAMKSMMQRTLLDVSNLTTGRTVEVMCESCVRFAQAMNSGDEASAFIHYRLFDEHAQLLREKLNVERTNIYARTLLWRIGNDGEFFETEEENTLFDYSSQILSKASTFRSLRELSQSASQLIF</sequence>
<evidence type="ECO:0000313" key="7">
    <source>
        <dbReference type="EMBL" id="CAJ0603324.1"/>
    </source>
</evidence>
<comment type="caution">
    <text evidence="7">The sequence shown here is derived from an EMBL/GenBank/DDBJ whole genome shotgun (WGS) entry which is preliminary data.</text>
</comment>
<dbReference type="InterPro" id="IPR042241">
    <property type="entry name" value="GCP_C_sf"/>
</dbReference>
<evidence type="ECO:0000259" key="6">
    <source>
        <dbReference type="Pfam" id="PF04130"/>
    </source>
</evidence>
<dbReference type="AlphaFoldDB" id="A0AA36H3E7"/>
<keyword evidence="5" id="KW-0206">Cytoskeleton</keyword>
<keyword evidence="8" id="KW-1185">Reference proteome</keyword>
<evidence type="ECO:0000256" key="5">
    <source>
        <dbReference type="ARBA" id="ARBA00023212"/>
    </source>
</evidence>
<keyword evidence="3" id="KW-0963">Cytoplasm</keyword>
<dbReference type="GO" id="GO:0043015">
    <property type="term" value="F:gamma-tubulin binding"/>
    <property type="evidence" value="ECO:0007669"/>
    <property type="project" value="InterPro"/>
</dbReference>
<dbReference type="EMBL" id="CATQJL010000305">
    <property type="protein sequence ID" value="CAJ0603324.1"/>
    <property type="molecule type" value="Genomic_DNA"/>
</dbReference>
<dbReference type="Gene3D" id="1.20.120.1900">
    <property type="entry name" value="Gamma-tubulin complex, C-terminal domain"/>
    <property type="match status" value="1"/>
</dbReference>
<keyword evidence="4" id="KW-0493">Microtubule</keyword>
<evidence type="ECO:0000313" key="8">
    <source>
        <dbReference type="Proteomes" id="UP001176961"/>
    </source>
</evidence>
<comment type="subcellular location">
    <subcellularLocation>
        <location evidence="1">Cytoplasm</location>
        <location evidence="1">Cytoskeleton</location>
    </subcellularLocation>
</comment>